<feature type="non-terminal residue" evidence="1">
    <location>
        <position position="1"/>
    </location>
</feature>
<gene>
    <name evidence="1" type="ORF">GIL414_LOCUS69481</name>
</gene>
<comment type="caution">
    <text evidence="1">The sequence shown here is derived from an EMBL/GenBank/DDBJ whole genome shotgun (WGS) entry which is preliminary data.</text>
</comment>
<reference evidence="1" key="1">
    <citation type="submission" date="2021-02" db="EMBL/GenBank/DDBJ databases">
        <authorList>
            <person name="Nowell W R."/>
        </authorList>
    </citation>
    <scope>NUCLEOTIDE SEQUENCE</scope>
</reference>
<organism evidence="1 2">
    <name type="scientific">Rotaria magnacalcarata</name>
    <dbReference type="NCBI Taxonomy" id="392030"/>
    <lineage>
        <taxon>Eukaryota</taxon>
        <taxon>Metazoa</taxon>
        <taxon>Spiralia</taxon>
        <taxon>Gnathifera</taxon>
        <taxon>Rotifera</taxon>
        <taxon>Eurotatoria</taxon>
        <taxon>Bdelloidea</taxon>
        <taxon>Philodinida</taxon>
        <taxon>Philodinidae</taxon>
        <taxon>Rotaria</taxon>
    </lineage>
</organism>
<sequence>QYQTNSIRRTYTWERTMKIDFGHMDYPFRQAP</sequence>
<name>A0A8S3HEX6_9BILA</name>
<accession>A0A8S3HEX6</accession>
<dbReference type="EMBL" id="CAJOBJ010330224">
    <property type="protein sequence ID" value="CAF5181537.1"/>
    <property type="molecule type" value="Genomic_DNA"/>
</dbReference>
<evidence type="ECO:0000313" key="1">
    <source>
        <dbReference type="EMBL" id="CAF5181537.1"/>
    </source>
</evidence>
<dbReference type="Proteomes" id="UP000681720">
    <property type="component" value="Unassembled WGS sequence"/>
</dbReference>
<proteinExistence type="predicted"/>
<dbReference type="AlphaFoldDB" id="A0A8S3HEX6"/>
<protein>
    <submittedName>
        <fullName evidence="1">Uncharacterized protein</fullName>
    </submittedName>
</protein>
<evidence type="ECO:0000313" key="2">
    <source>
        <dbReference type="Proteomes" id="UP000681720"/>
    </source>
</evidence>